<feature type="domain" description="G" evidence="2">
    <location>
        <begin position="30"/>
        <end position="99"/>
    </location>
</feature>
<dbReference type="CDD" id="cd00882">
    <property type="entry name" value="Ras_like_GTPase"/>
    <property type="match status" value="1"/>
</dbReference>
<dbReference type="AlphaFoldDB" id="A0AAD9WBM2"/>
<dbReference type="Gene3D" id="3.40.50.300">
    <property type="entry name" value="P-loop containing nucleotide triphosphate hydrolases"/>
    <property type="match status" value="1"/>
</dbReference>
<gene>
    <name evidence="3" type="ORF">N8I77_002775</name>
</gene>
<dbReference type="InterPro" id="IPR027417">
    <property type="entry name" value="P-loop_NTPase"/>
</dbReference>
<feature type="coiled-coil region" evidence="1">
    <location>
        <begin position="244"/>
        <end position="322"/>
    </location>
</feature>
<organism evidence="3 4">
    <name type="scientific">Phomopsis amygdali</name>
    <name type="common">Fusicoccum amygdali</name>
    <dbReference type="NCBI Taxonomy" id="1214568"/>
    <lineage>
        <taxon>Eukaryota</taxon>
        <taxon>Fungi</taxon>
        <taxon>Dikarya</taxon>
        <taxon>Ascomycota</taxon>
        <taxon>Pezizomycotina</taxon>
        <taxon>Sordariomycetes</taxon>
        <taxon>Sordariomycetidae</taxon>
        <taxon>Diaporthales</taxon>
        <taxon>Diaporthaceae</taxon>
        <taxon>Diaporthe</taxon>
    </lineage>
</organism>
<dbReference type="GO" id="GO:0005525">
    <property type="term" value="F:GTP binding"/>
    <property type="evidence" value="ECO:0007669"/>
    <property type="project" value="InterPro"/>
</dbReference>
<name>A0AAD9WBM2_PHOAM</name>
<evidence type="ECO:0000313" key="4">
    <source>
        <dbReference type="Proteomes" id="UP001265746"/>
    </source>
</evidence>
<reference evidence="3" key="1">
    <citation type="submission" date="2023-06" db="EMBL/GenBank/DDBJ databases">
        <authorList>
            <person name="Noh H."/>
        </authorList>
    </citation>
    <scope>NUCLEOTIDE SEQUENCE</scope>
    <source>
        <strain evidence="3">DUCC20226</strain>
    </source>
</reference>
<evidence type="ECO:0000259" key="2">
    <source>
        <dbReference type="Pfam" id="PF01926"/>
    </source>
</evidence>
<comment type="caution">
    <text evidence="3">The sequence shown here is derived from an EMBL/GenBank/DDBJ whole genome shotgun (WGS) entry which is preliminary data.</text>
</comment>
<dbReference type="InterPro" id="IPR006073">
    <property type="entry name" value="GTP-bd"/>
</dbReference>
<evidence type="ECO:0000256" key="1">
    <source>
        <dbReference type="SAM" id="Coils"/>
    </source>
</evidence>
<dbReference type="EMBL" id="JAUJFL010000001">
    <property type="protein sequence ID" value="KAK2616066.1"/>
    <property type="molecule type" value="Genomic_DNA"/>
</dbReference>
<proteinExistence type="predicted"/>
<evidence type="ECO:0000313" key="3">
    <source>
        <dbReference type="EMBL" id="KAK2616066.1"/>
    </source>
</evidence>
<dbReference type="Pfam" id="PF01926">
    <property type="entry name" value="MMR_HSR1"/>
    <property type="match status" value="1"/>
</dbReference>
<keyword evidence="1" id="KW-0175">Coiled coil</keyword>
<keyword evidence="4" id="KW-1185">Reference proteome</keyword>
<dbReference type="SUPFAM" id="SSF52540">
    <property type="entry name" value="P-loop containing nucleoside triphosphate hydrolases"/>
    <property type="match status" value="1"/>
</dbReference>
<protein>
    <recommendedName>
        <fullName evidence="2">G domain-containing protein</fullName>
    </recommendedName>
</protein>
<dbReference type="Proteomes" id="UP001265746">
    <property type="component" value="Unassembled WGS sequence"/>
</dbReference>
<sequence>MKMEDLKSLNLDSFHLPPEPLEFGLDDLIIAVMGVTGAGKSTFISHCTSGSQGPSPDIGHGVTSRTREVAVYKCDYAPGTSFYLVDTPGFDDTSRTDKQVLQNITEWLGTTYKQGVKLNGIVYFHRISDRRMTGSARKNLHMFSKLCGEEAFSKVILATTMREDVKPADGERREKELTETKDFWGFMCEKGSHVFRHYNSKKSAMELLSYFADDKTQKVTLDVQRELVEGRKTLDETRVGKELDSAFAAERERLKEELKQLEQELKETIRGQNEEMADLIRESQQEVRHEMEIQIRQLQRDRDELKVTLDDLREQSRNFKAKITTSPSTRATLPSSSIRMPQHSVFHDATTRIRCGYAGTDLSHWIPSYLTYYPNALLTWSGNHFMFALQQHLNEIEHDSLIKPIQILPTESNSPHRIREQDALLDIAEIVDDHNYIISGINLTYSCLRHPAEWFLKLCFRDYPKLPSWVNAERDLDEETNQSGTIPGSLYAPSLHGLGSGLSEIFNSSGCSRLTFLSLGPNGTYYVQGYARWERPEPLKGRISYELPQSLMSDTSMAERLTTWGTQVWLGRHGSWVVHWYAANEHHRSPRYREYDVKWHLNDVGLYPGLERFLRTYKAFLDGTENVRPQILLRNLALDNSSNNWAAVIGCKSRNRFFLYYNYHSSNVFEELESQWNERFHEYSNAYRYEDHQMERWRWIDVDDLKNHFLRLHDPDKISYV</sequence>
<accession>A0AAD9WBM2</accession>